<evidence type="ECO:0000313" key="2">
    <source>
        <dbReference type="Proteomes" id="UP000029082"/>
    </source>
</evidence>
<dbReference type="Gene3D" id="3.30.70.2330">
    <property type="match status" value="1"/>
</dbReference>
<evidence type="ECO:0000313" key="1">
    <source>
        <dbReference type="EMBL" id="KFI76575.1"/>
    </source>
</evidence>
<dbReference type="OrthoDB" id="190275at2"/>
<sequence>MILLLIVIAVIFLIGAGAKQNKDKGGKTRKQSMDDERQNLIIPTGGIPSRMLPVGRITVAGPYYHDREITTVIGNRMGEVMPAGQWDRTLELDAEVRRQPNNTHDRNAVVVTINGLIVGYIPSEKTNEWQQFLQPLESRGMFAVAKAAVYFKNDGGYLLILKADPSAPPTKNTFPGVGILDADWLIAVNGEENAQEILAKYGDESWVWATLDTGTIPKGKYKDAPTIWASVDGESVGYISATQSERYFIYVKRRLPCSCLAHIKQGPKKFELELMLPSRK</sequence>
<dbReference type="eggNOG" id="ENOG5031YRX">
    <property type="taxonomic scope" value="Bacteria"/>
</dbReference>
<keyword evidence="2" id="KW-1185">Reference proteome</keyword>
<comment type="caution">
    <text evidence="1">The sequence shown here is derived from an EMBL/GenBank/DDBJ whole genome shotgun (WGS) entry which is preliminary data.</text>
</comment>
<dbReference type="GeneID" id="93094874"/>
<proteinExistence type="predicted"/>
<accession>A0A087BZX5</accession>
<dbReference type="Proteomes" id="UP000029082">
    <property type="component" value="Unassembled WGS sequence"/>
</dbReference>
<gene>
    <name evidence="1" type="ORF">BMON_1173</name>
</gene>
<dbReference type="RefSeq" id="WP_033513184.1">
    <property type="nucleotide sequence ID" value="NZ_JDUO01000011.1"/>
</dbReference>
<reference evidence="1 2" key="1">
    <citation type="submission" date="2014-03" db="EMBL/GenBank/DDBJ databases">
        <title>Genomics of Bifidobacteria.</title>
        <authorList>
            <person name="Ventura M."/>
            <person name="Milani C."/>
            <person name="Lugli G.A."/>
        </authorList>
    </citation>
    <scope>NUCLEOTIDE SEQUENCE [LARGE SCALE GENOMIC DNA]</scope>
    <source>
        <strain evidence="1 2">DSM 21395</strain>
    </source>
</reference>
<dbReference type="STRING" id="1437603.GCA_000771525_00318"/>
<dbReference type="EMBL" id="JGZE01000013">
    <property type="protein sequence ID" value="KFI76575.1"/>
    <property type="molecule type" value="Genomic_DNA"/>
</dbReference>
<name>A0A087BZX5_9BIFI</name>
<protein>
    <submittedName>
        <fullName evidence="1">TM2 domain-containing protein</fullName>
    </submittedName>
</protein>
<dbReference type="AlphaFoldDB" id="A0A087BZX5"/>
<organism evidence="1 2">
    <name type="scientific">Bifidobacterium mongoliense DSM 21395</name>
    <dbReference type="NCBI Taxonomy" id="1437603"/>
    <lineage>
        <taxon>Bacteria</taxon>
        <taxon>Bacillati</taxon>
        <taxon>Actinomycetota</taxon>
        <taxon>Actinomycetes</taxon>
        <taxon>Bifidobacteriales</taxon>
        <taxon>Bifidobacteriaceae</taxon>
        <taxon>Bifidobacterium</taxon>
    </lineage>
</organism>